<protein>
    <submittedName>
        <fullName evidence="2">Uncharacterized protein</fullName>
    </submittedName>
</protein>
<reference evidence="2" key="1">
    <citation type="journal article" date="2020" name="Fungal Divers.">
        <title>Resolving the Mortierellaceae phylogeny through synthesis of multi-gene phylogenetics and phylogenomics.</title>
        <authorList>
            <person name="Vandepol N."/>
            <person name="Liber J."/>
            <person name="Desiro A."/>
            <person name="Na H."/>
            <person name="Kennedy M."/>
            <person name="Barry K."/>
            <person name="Grigoriev I.V."/>
            <person name="Miller A.N."/>
            <person name="O'Donnell K."/>
            <person name="Stajich J.E."/>
            <person name="Bonito G."/>
        </authorList>
    </citation>
    <scope>NUCLEOTIDE SEQUENCE</scope>
    <source>
        <strain evidence="2">MES-2147</strain>
    </source>
</reference>
<dbReference type="Proteomes" id="UP000749646">
    <property type="component" value="Unassembled WGS sequence"/>
</dbReference>
<proteinExistence type="predicted"/>
<keyword evidence="3" id="KW-1185">Reference proteome</keyword>
<dbReference type="EMBL" id="JAAAHW010005972">
    <property type="protein sequence ID" value="KAF9965317.1"/>
    <property type="molecule type" value="Genomic_DNA"/>
</dbReference>
<feature type="non-terminal residue" evidence="2">
    <location>
        <position position="90"/>
    </location>
</feature>
<sequence length="90" mass="10242">MTKAARGRGNYYPKQIYYGASEDDAMEFHSKYSDCDASSDSYSRGIDELKQELTNLKEHIASSRDNDEVKQELTELKELVKNLASQLKTS</sequence>
<dbReference type="AlphaFoldDB" id="A0A9P6M4J3"/>
<organism evidence="2 3">
    <name type="scientific">Modicella reniformis</name>
    <dbReference type="NCBI Taxonomy" id="1440133"/>
    <lineage>
        <taxon>Eukaryota</taxon>
        <taxon>Fungi</taxon>
        <taxon>Fungi incertae sedis</taxon>
        <taxon>Mucoromycota</taxon>
        <taxon>Mortierellomycotina</taxon>
        <taxon>Mortierellomycetes</taxon>
        <taxon>Mortierellales</taxon>
        <taxon>Mortierellaceae</taxon>
        <taxon>Modicella</taxon>
    </lineage>
</organism>
<feature type="coiled-coil region" evidence="1">
    <location>
        <begin position="39"/>
        <end position="86"/>
    </location>
</feature>
<name>A0A9P6M4J3_9FUNG</name>
<keyword evidence="1" id="KW-0175">Coiled coil</keyword>
<evidence type="ECO:0000313" key="3">
    <source>
        <dbReference type="Proteomes" id="UP000749646"/>
    </source>
</evidence>
<accession>A0A9P6M4J3</accession>
<gene>
    <name evidence="2" type="ORF">BGZ65_000802</name>
</gene>
<comment type="caution">
    <text evidence="2">The sequence shown here is derived from an EMBL/GenBank/DDBJ whole genome shotgun (WGS) entry which is preliminary data.</text>
</comment>
<evidence type="ECO:0000313" key="2">
    <source>
        <dbReference type="EMBL" id="KAF9965317.1"/>
    </source>
</evidence>
<evidence type="ECO:0000256" key="1">
    <source>
        <dbReference type="SAM" id="Coils"/>
    </source>
</evidence>